<proteinExistence type="predicted"/>
<comment type="caution">
    <text evidence="1">The sequence shown here is derived from an EMBL/GenBank/DDBJ whole genome shotgun (WGS) entry which is preliminary data.</text>
</comment>
<dbReference type="Proteomes" id="UP001055811">
    <property type="component" value="Linkage Group LG02"/>
</dbReference>
<organism evidence="1 2">
    <name type="scientific">Cichorium intybus</name>
    <name type="common">Chicory</name>
    <dbReference type="NCBI Taxonomy" id="13427"/>
    <lineage>
        <taxon>Eukaryota</taxon>
        <taxon>Viridiplantae</taxon>
        <taxon>Streptophyta</taxon>
        <taxon>Embryophyta</taxon>
        <taxon>Tracheophyta</taxon>
        <taxon>Spermatophyta</taxon>
        <taxon>Magnoliopsida</taxon>
        <taxon>eudicotyledons</taxon>
        <taxon>Gunneridae</taxon>
        <taxon>Pentapetalae</taxon>
        <taxon>asterids</taxon>
        <taxon>campanulids</taxon>
        <taxon>Asterales</taxon>
        <taxon>Asteraceae</taxon>
        <taxon>Cichorioideae</taxon>
        <taxon>Cichorieae</taxon>
        <taxon>Cichoriinae</taxon>
        <taxon>Cichorium</taxon>
    </lineage>
</organism>
<sequence>MKSQQKGKRLLVVLREAVPKGRSDGQAPWPFVPEAGPAFRDIGVSPPMGLGNDWMITWYAIVVQEVYGKSMDSAPCTPFVACTCQPFSQVVALGSEGKLLLREQPREVVAGAVGCA</sequence>
<accession>A0ACB9G9Y6</accession>
<reference evidence="2" key="1">
    <citation type="journal article" date="2022" name="Mol. Ecol. Resour.">
        <title>The genomes of chicory, endive, great burdock and yacon provide insights into Asteraceae palaeo-polyploidization history and plant inulin production.</title>
        <authorList>
            <person name="Fan W."/>
            <person name="Wang S."/>
            <person name="Wang H."/>
            <person name="Wang A."/>
            <person name="Jiang F."/>
            <person name="Liu H."/>
            <person name="Zhao H."/>
            <person name="Xu D."/>
            <person name="Zhang Y."/>
        </authorList>
    </citation>
    <scope>NUCLEOTIDE SEQUENCE [LARGE SCALE GENOMIC DNA]</scope>
    <source>
        <strain evidence="2">cv. Punajuju</strain>
    </source>
</reference>
<dbReference type="EMBL" id="CM042010">
    <property type="protein sequence ID" value="KAI3780028.1"/>
    <property type="molecule type" value="Genomic_DNA"/>
</dbReference>
<evidence type="ECO:0000313" key="1">
    <source>
        <dbReference type="EMBL" id="KAI3780028.1"/>
    </source>
</evidence>
<keyword evidence="2" id="KW-1185">Reference proteome</keyword>
<name>A0ACB9G9Y6_CICIN</name>
<evidence type="ECO:0000313" key="2">
    <source>
        <dbReference type="Proteomes" id="UP001055811"/>
    </source>
</evidence>
<gene>
    <name evidence="1" type="ORF">L2E82_09875</name>
</gene>
<protein>
    <submittedName>
        <fullName evidence="1">Uncharacterized protein</fullName>
    </submittedName>
</protein>
<reference evidence="1 2" key="2">
    <citation type="journal article" date="2022" name="Mol. Ecol. Resour.">
        <title>The genomes of chicory, endive, great burdock and yacon provide insights into Asteraceae paleo-polyploidization history and plant inulin production.</title>
        <authorList>
            <person name="Fan W."/>
            <person name="Wang S."/>
            <person name="Wang H."/>
            <person name="Wang A."/>
            <person name="Jiang F."/>
            <person name="Liu H."/>
            <person name="Zhao H."/>
            <person name="Xu D."/>
            <person name="Zhang Y."/>
        </authorList>
    </citation>
    <scope>NUCLEOTIDE SEQUENCE [LARGE SCALE GENOMIC DNA]</scope>
    <source>
        <strain evidence="2">cv. Punajuju</strain>
        <tissue evidence="1">Leaves</tissue>
    </source>
</reference>